<dbReference type="Pfam" id="PF02811">
    <property type="entry name" value="PHP"/>
    <property type="match status" value="1"/>
</dbReference>
<dbReference type="Gene3D" id="3.20.20.140">
    <property type="entry name" value="Metal-dependent hydrolases"/>
    <property type="match status" value="1"/>
</dbReference>
<evidence type="ECO:0000259" key="1">
    <source>
        <dbReference type="SMART" id="SM00481"/>
    </source>
</evidence>
<gene>
    <name evidence="2" type="ORF">Gferi_24825</name>
</gene>
<feature type="domain" description="Polymerase/histidinol phosphatase N-terminal" evidence="1">
    <location>
        <begin position="3"/>
        <end position="69"/>
    </location>
</feature>
<accession>A0A1D8GNI2</accession>
<keyword evidence="3" id="KW-1185">Reference proteome</keyword>
<dbReference type="OrthoDB" id="9804333at2"/>
<dbReference type="Proteomes" id="UP000095743">
    <property type="component" value="Chromosome"/>
</dbReference>
<dbReference type="SUPFAM" id="SSF89550">
    <property type="entry name" value="PHP domain-like"/>
    <property type="match status" value="1"/>
</dbReference>
<proteinExistence type="predicted"/>
<protein>
    <submittedName>
        <fullName evidence="2">Phosphatase</fullName>
    </submittedName>
</protein>
<dbReference type="GO" id="GO:0035312">
    <property type="term" value="F:5'-3' DNA exonuclease activity"/>
    <property type="evidence" value="ECO:0007669"/>
    <property type="project" value="TreeGrafter"/>
</dbReference>
<dbReference type="SMART" id="SM00481">
    <property type="entry name" value="POLIIIAc"/>
    <property type="match status" value="1"/>
</dbReference>
<dbReference type="STRING" id="1424294.Gferi_24825"/>
<dbReference type="InterPro" id="IPR004013">
    <property type="entry name" value="PHP_dom"/>
</dbReference>
<dbReference type="GO" id="GO:0004534">
    <property type="term" value="F:5'-3' RNA exonuclease activity"/>
    <property type="evidence" value="ECO:0007669"/>
    <property type="project" value="TreeGrafter"/>
</dbReference>
<dbReference type="InterPro" id="IPR052018">
    <property type="entry name" value="PHP_domain"/>
</dbReference>
<dbReference type="EMBL" id="CP017269">
    <property type="protein sequence ID" value="AOT72491.1"/>
    <property type="molecule type" value="Genomic_DNA"/>
</dbReference>
<evidence type="ECO:0000313" key="3">
    <source>
        <dbReference type="Proteomes" id="UP000095743"/>
    </source>
</evidence>
<dbReference type="InterPro" id="IPR016195">
    <property type="entry name" value="Pol/histidinol_Pase-like"/>
</dbReference>
<dbReference type="AlphaFoldDB" id="A0A1D8GNI2"/>
<evidence type="ECO:0000313" key="2">
    <source>
        <dbReference type="EMBL" id="AOT72491.1"/>
    </source>
</evidence>
<dbReference type="KEGG" id="gfe:Gferi_24825"/>
<organism evidence="2 3">
    <name type="scientific">Geosporobacter ferrireducens</name>
    <dbReference type="NCBI Taxonomy" id="1424294"/>
    <lineage>
        <taxon>Bacteria</taxon>
        <taxon>Bacillati</taxon>
        <taxon>Bacillota</taxon>
        <taxon>Clostridia</taxon>
        <taxon>Peptostreptococcales</taxon>
        <taxon>Thermotaleaceae</taxon>
        <taxon>Geosporobacter</taxon>
    </lineage>
</organism>
<dbReference type="RefSeq" id="WP_069980800.1">
    <property type="nucleotide sequence ID" value="NZ_CP017269.1"/>
</dbReference>
<dbReference type="Gene3D" id="1.10.150.650">
    <property type="match status" value="1"/>
</dbReference>
<dbReference type="PANTHER" id="PTHR42924">
    <property type="entry name" value="EXONUCLEASE"/>
    <property type="match status" value="1"/>
</dbReference>
<dbReference type="PANTHER" id="PTHR42924:SF3">
    <property type="entry name" value="POLYMERASE_HISTIDINOL PHOSPHATASE N-TERMINAL DOMAIN-CONTAINING PROTEIN"/>
    <property type="match status" value="1"/>
</dbReference>
<dbReference type="CDD" id="cd07438">
    <property type="entry name" value="PHP_HisPPase_AMP"/>
    <property type="match status" value="1"/>
</dbReference>
<sequence>MKIDLHIHSNYSDDGEFTVKEILELSKKNHIEIISLTDHNSVRGIEEAITYGKENHIEVIPGIEIDCIYNGLNLHLLGYGFDFTHEDYKILEENVYQQEMKFAYEKIEKISNHTDLIVDKDKILKQANGRIITGELIAEVIINNPENHKKSILLPYLEGGSRSDMPNVNFYWDFFSQGKIAYIPIEYISLKEAIDLIEGTGGIPVIAHPGNNLRNKENLIYKLIHEGIKGMEVYSSYHSDEQIDYFLSVAKEKGLFITCGTDFHGKNKPNIQLGYFKQSIDFQEIIRKLKG</sequence>
<name>A0A1D8GNI2_9FIRM</name>
<reference evidence="2 3" key="1">
    <citation type="submission" date="2016-09" db="EMBL/GenBank/DDBJ databases">
        <title>Genomic analysis reveals versatility of anaerobic energy metabolism of Geosporobacter ferrireducens IRF9 of phylum Firmicutes.</title>
        <authorList>
            <person name="Kim S.-J."/>
        </authorList>
    </citation>
    <scope>NUCLEOTIDE SEQUENCE [LARGE SCALE GENOMIC DNA]</scope>
    <source>
        <strain evidence="2 3">IRF9</strain>
    </source>
</reference>
<dbReference type="InterPro" id="IPR003141">
    <property type="entry name" value="Pol/His_phosphatase_N"/>
</dbReference>